<feature type="domain" description="Glutamyl/glutaminyl-tRNA synthetase class Ib catalytic" evidence="7">
    <location>
        <begin position="4"/>
        <end position="270"/>
    </location>
</feature>
<dbReference type="Pfam" id="PF00749">
    <property type="entry name" value="tRNA-synt_1c"/>
    <property type="match status" value="1"/>
</dbReference>
<dbReference type="PANTHER" id="PTHR43311:SF1">
    <property type="entry name" value="GLUTAMYL-Q TRNA(ASP) SYNTHETASE"/>
    <property type="match status" value="1"/>
</dbReference>
<dbReference type="AlphaFoldDB" id="A0A3B1BK74"/>
<dbReference type="NCBIfam" id="NF004315">
    <property type="entry name" value="PRK05710.1-4"/>
    <property type="match status" value="1"/>
</dbReference>
<dbReference type="Gene3D" id="3.40.50.620">
    <property type="entry name" value="HUPs"/>
    <property type="match status" value="1"/>
</dbReference>
<dbReference type="GO" id="GO:0005524">
    <property type="term" value="F:ATP binding"/>
    <property type="evidence" value="ECO:0007669"/>
    <property type="project" value="UniProtKB-KW"/>
</dbReference>
<reference evidence="8" key="1">
    <citation type="submission" date="2018-06" db="EMBL/GenBank/DDBJ databases">
        <authorList>
            <person name="Zhirakovskaya E."/>
        </authorList>
    </citation>
    <scope>NUCLEOTIDE SEQUENCE</scope>
</reference>
<dbReference type="GO" id="GO:0004818">
    <property type="term" value="F:glutamate-tRNA ligase activity"/>
    <property type="evidence" value="ECO:0007669"/>
    <property type="project" value="TreeGrafter"/>
</dbReference>
<dbReference type="InterPro" id="IPR014729">
    <property type="entry name" value="Rossmann-like_a/b/a_fold"/>
</dbReference>
<gene>
    <name evidence="8" type="ORF">MNBD_NITROSPINAE01-388</name>
</gene>
<name>A0A3B1BK74_9ZZZZ</name>
<dbReference type="InterPro" id="IPR020058">
    <property type="entry name" value="Glu/Gln-tRNA-synth_Ib_cat-dom"/>
</dbReference>
<evidence type="ECO:0000256" key="6">
    <source>
        <dbReference type="ARBA" id="ARBA00023146"/>
    </source>
</evidence>
<evidence type="ECO:0000256" key="1">
    <source>
        <dbReference type="ARBA" id="ARBA00022598"/>
    </source>
</evidence>
<dbReference type="PANTHER" id="PTHR43311">
    <property type="entry name" value="GLUTAMATE--TRNA LIGASE"/>
    <property type="match status" value="1"/>
</dbReference>
<keyword evidence="2" id="KW-0479">Metal-binding</keyword>
<dbReference type="EMBL" id="UOGC01000069">
    <property type="protein sequence ID" value="VAX18369.1"/>
    <property type="molecule type" value="Genomic_DNA"/>
</dbReference>
<evidence type="ECO:0000256" key="3">
    <source>
        <dbReference type="ARBA" id="ARBA00022741"/>
    </source>
</evidence>
<keyword evidence="3" id="KW-0547">Nucleotide-binding</keyword>
<evidence type="ECO:0000256" key="4">
    <source>
        <dbReference type="ARBA" id="ARBA00022833"/>
    </source>
</evidence>
<keyword evidence="5" id="KW-0067">ATP-binding</keyword>
<evidence type="ECO:0000313" key="8">
    <source>
        <dbReference type="EMBL" id="VAX18369.1"/>
    </source>
</evidence>
<keyword evidence="6" id="KW-0030">Aminoacyl-tRNA synthetase</keyword>
<proteinExistence type="predicted"/>
<protein>
    <submittedName>
        <fullName evidence="8">Glutamyl-Q tRNA(Asp) synthetase</fullName>
    </submittedName>
</protein>
<organism evidence="8">
    <name type="scientific">hydrothermal vent metagenome</name>
    <dbReference type="NCBI Taxonomy" id="652676"/>
    <lineage>
        <taxon>unclassified sequences</taxon>
        <taxon>metagenomes</taxon>
        <taxon>ecological metagenomes</taxon>
    </lineage>
</organism>
<evidence type="ECO:0000256" key="2">
    <source>
        <dbReference type="ARBA" id="ARBA00022723"/>
    </source>
</evidence>
<dbReference type="GO" id="GO:0005829">
    <property type="term" value="C:cytosol"/>
    <property type="evidence" value="ECO:0007669"/>
    <property type="project" value="TreeGrafter"/>
</dbReference>
<accession>A0A3B1BK74</accession>
<sequence>MPITRFAPSPTGLLHLGHAYSAWLAYETARKTNSRFIVRIENIDPGRCKPEYETAILEDLAWLGLAWDTPVRRQSEHMDDYKNAIDSLTERNLIYPCFCSRKDIADEIARSGVAPHGPDGPPYPGICRKISDSERKERIAEGTPHALRLNMKRAMEYAGPLAWHDDKGKKVPAHPQIFGDVTLARKETPTSYHLAVAVDDHIQNVGLVVRGEDLFHSTHIHRLLQALLGFNVPQYFHHNLLKDESGRRYSKRDKSVTLRELREKGTTPGEIRRKIGIL</sequence>
<dbReference type="GO" id="GO:0006424">
    <property type="term" value="P:glutamyl-tRNA aminoacylation"/>
    <property type="evidence" value="ECO:0007669"/>
    <property type="project" value="TreeGrafter"/>
</dbReference>
<dbReference type="InterPro" id="IPR001412">
    <property type="entry name" value="aa-tRNA-synth_I_CS"/>
</dbReference>
<dbReference type="InterPro" id="IPR049940">
    <property type="entry name" value="GluQ/Sye"/>
</dbReference>
<keyword evidence="1" id="KW-0436">Ligase</keyword>
<dbReference type="InterPro" id="IPR000924">
    <property type="entry name" value="Glu/Gln-tRNA-synth"/>
</dbReference>
<dbReference type="PROSITE" id="PS00178">
    <property type="entry name" value="AA_TRNA_LIGASE_I"/>
    <property type="match status" value="1"/>
</dbReference>
<evidence type="ECO:0000259" key="7">
    <source>
        <dbReference type="Pfam" id="PF00749"/>
    </source>
</evidence>
<evidence type="ECO:0000256" key="5">
    <source>
        <dbReference type="ARBA" id="ARBA00022840"/>
    </source>
</evidence>
<dbReference type="SUPFAM" id="SSF52374">
    <property type="entry name" value="Nucleotidylyl transferase"/>
    <property type="match status" value="1"/>
</dbReference>
<keyword evidence="4" id="KW-0862">Zinc</keyword>
<dbReference type="PRINTS" id="PR00987">
    <property type="entry name" value="TRNASYNTHGLU"/>
</dbReference>